<name>A0A953LDH2_SYMTR</name>
<evidence type="ECO:0000313" key="2">
    <source>
        <dbReference type="Proteomes" id="UP000732377"/>
    </source>
</evidence>
<dbReference type="Proteomes" id="UP000732377">
    <property type="component" value="Unassembled WGS sequence"/>
</dbReference>
<reference evidence="1" key="1">
    <citation type="submission" date="2017-11" db="EMBL/GenBank/DDBJ databases">
        <title>Three new genomes from thermophilic consortium.</title>
        <authorList>
            <person name="Quaggio R."/>
            <person name="Amgarten D."/>
            <person name="Setubal J.C."/>
        </authorList>
    </citation>
    <scope>NUCLEOTIDE SEQUENCE</scope>
    <source>
        <strain evidence="1">ZCTH01-B2</strain>
    </source>
</reference>
<dbReference type="EMBL" id="PIUK01000023">
    <property type="protein sequence ID" value="MBY6275405.1"/>
    <property type="molecule type" value="Genomic_DNA"/>
</dbReference>
<dbReference type="AlphaFoldDB" id="A0A953LDH2"/>
<sequence length="379" mass="42519">MLPLERNGLSAQQVKEALHMVHGVSRMRFRYDLLDSNNQFKRTLTNVLSASVTHDALADIKRRAKFTIVDDGTIDFLSDRIKPYVLLDVPASPNVPGSKPGVAEFPLGVFLLTTPPRKARADGSVIREVEAYDLGQVLRDDKVTDRYTVPAGSNYIKAVSDVLTSAGITMQNLAPTDKVLPADRDWEPGTSKAQIVNDLLAAINYFSLWFDGDGYAVARPYTNPASRPVDYVYRNDEESVILPEVEQALDLFDVPNRWVVYTSEADGVPLRSVYTNDNPSSPTSTVRRGRVITAPPIQVEAPDQETLDSIARRIAFEQSQVYEKVQFETAIMPIHTHMDVLRFEFKALGLSENYLETGWSFDLRVGARMKHTVRRLIYL</sequence>
<proteinExistence type="predicted"/>
<accession>A0A953LDH2</accession>
<organism evidence="1 2">
    <name type="scientific">Symbiobacterium thermophilum</name>
    <dbReference type="NCBI Taxonomy" id="2734"/>
    <lineage>
        <taxon>Bacteria</taxon>
        <taxon>Bacillati</taxon>
        <taxon>Bacillota</taxon>
        <taxon>Clostridia</taxon>
        <taxon>Eubacteriales</taxon>
        <taxon>Symbiobacteriaceae</taxon>
        <taxon>Symbiobacterium</taxon>
    </lineage>
</organism>
<protein>
    <submittedName>
        <fullName evidence="1">Uncharacterized protein</fullName>
    </submittedName>
</protein>
<comment type="caution">
    <text evidence="1">The sequence shown here is derived from an EMBL/GenBank/DDBJ whole genome shotgun (WGS) entry which is preliminary data.</text>
</comment>
<gene>
    <name evidence="1" type="ORF">CWE10_04170</name>
</gene>
<evidence type="ECO:0000313" key="1">
    <source>
        <dbReference type="EMBL" id="MBY6275405.1"/>
    </source>
</evidence>
<dbReference type="RefSeq" id="WP_273378245.1">
    <property type="nucleotide sequence ID" value="NZ_PIUK01000023.1"/>
</dbReference>